<name>A0A7J7JDK7_BUGNE</name>
<evidence type="ECO:0000313" key="1">
    <source>
        <dbReference type="EMBL" id="KAF6024369.1"/>
    </source>
</evidence>
<proteinExistence type="predicted"/>
<gene>
    <name evidence="1" type="ORF">EB796_017329</name>
</gene>
<organism evidence="1 2">
    <name type="scientific">Bugula neritina</name>
    <name type="common">Brown bryozoan</name>
    <name type="synonym">Sertularia neritina</name>
    <dbReference type="NCBI Taxonomy" id="10212"/>
    <lineage>
        <taxon>Eukaryota</taxon>
        <taxon>Metazoa</taxon>
        <taxon>Spiralia</taxon>
        <taxon>Lophotrochozoa</taxon>
        <taxon>Bryozoa</taxon>
        <taxon>Gymnolaemata</taxon>
        <taxon>Cheilostomatida</taxon>
        <taxon>Flustrina</taxon>
        <taxon>Buguloidea</taxon>
        <taxon>Bugulidae</taxon>
        <taxon>Bugula</taxon>
    </lineage>
</organism>
<evidence type="ECO:0000313" key="2">
    <source>
        <dbReference type="Proteomes" id="UP000593567"/>
    </source>
</evidence>
<protein>
    <submittedName>
        <fullName evidence="1">Uncharacterized protein</fullName>
    </submittedName>
</protein>
<comment type="caution">
    <text evidence="1">The sequence shown here is derived from an EMBL/GenBank/DDBJ whole genome shotgun (WGS) entry which is preliminary data.</text>
</comment>
<dbReference type="Proteomes" id="UP000593567">
    <property type="component" value="Unassembled WGS sequence"/>
</dbReference>
<dbReference type="EMBL" id="VXIV02002586">
    <property type="protein sequence ID" value="KAF6024369.1"/>
    <property type="molecule type" value="Genomic_DNA"/>
</dbReference>
<sequence>MPLSPIALSRARNLVSPLNLLSISSRVAKRTARGSVTYSSFSEEVRAGTADPEEVVETDEELAAVVTRSGRQIRNKRFDDYVYY</sequence>
<accession>A0A7J7JDK7</accession>
<reference evidence="1" key="1">
    <citation type="submission" date="2020-06" db="EMBL/GenBank/DDBJ databases">
        <title>Draft genome of Bugula neritina, a colonial animal packing powerful symbionts and potential medicines.</title>
        <authorList>
            <person name="Rayko M."/>
        </authorList>
    </citation>
    <scope>NUCLEOTIDE SEQUENCE [LARGE SCALE GENOMIC DNA]</scope>
    <source>
        <strain evidence="1">Kwan_BN1</strain>
    </source>
</reference>
<dbReference type="AlphaFoldDB" id="A0A7J7JDK7"/>
<keyword evidence="2" id="KW-1185">Reference proteome</keyword>